<organism evidence="5 6">
    <name type="scientific">Leucobacter aridicollis</name>
    <dbReference type="NCBI Taxonomy" id="283878"/>
    <lineage>
        <taxon>Bacteria</taxon>
        <taxon>Bacillati</taxon>
        <taxon>Actinomycetota</taxon>
        <taxon>Actinomycetes</taxon>
        <taxon>Micrococcales</taxon>
        <taxon>Microbacteriaceae</taxon>
        <taxon>Leucobacter</taxon>
    </lineage>
</organism>
<feature type="domain" description="N-acetyltransferase" evidence="4">
    <location>
        <begin position="379"/>
        <end position="467"/>
    </location>
</feature>
<dbReference type="SUPFAM" id="SSF55729">
    <property type="entry name" value="Acyl-CoA N-acyltransferases (Nat)"/>
    <property type="match status" value="1"/>
</dbReference>
<reference evidence="5 6" key="1">
    <citation type="submission" date="2020-07" db="EMBL/GenBank/DDBJ databases">
        <title>Sequencing the genomes of 1000 actinobacteria strains.</title>
        <authorList>
            <person name="Klenk H.-P."/>
        </authorList>
    </citation>
    <scope>NUCLEOTIDE SEQUENCE [LARGE SCALE GENOMIC DNA]</scope>
    <source>
        <strain evidence="5 6">DSM 17380</strain>
    </source>
</reference>
<dbReference type="PROSITE" id="PS51729">
    <property type="entry name" value="GNAT_YJDJ"/>
    <property type="match status" value="1"/>
</dbReference>
<evidence type="ECO:0000256" key="3">
    <source>
        <dbReference type="SAM" id="MobiDB-lite"/>
    </source>
</evidence>
<dbReference type="InterPro" id="IPR008778">
    <property type="entry name" value="Pirin_C_dom"/>
</dbReference>
<evidence type="ECO:0000256" key="1">
    <source>
        <dbReference type="ARBA" id="ARBA00008416"/>
    </source>
</evidence>
<feature type="compositionally biased region" description="Low complexity" evidence="3">
    <location>
        <begin position="325"/>
        <end position="355"/>
    </location>
</feature>
<dbReference type="PANTHER" id="PTHR13903:SF8">
    <property type="entry name" value="PIRIN"/>
    <property type="match status" value="1"/>
</dbReference>
<dbReference type="InterPro" id="IPR031165">
    <property type="entry name" value="GNAT_YJDJ"/>
</dbReference>
<gene>
    <name evidence="5" type="ORF">BJ960_000413</name>
</gene>
<evidence type="ECO:0000313" key="5">
    <source>
        <dbReference type="EMBL" id="NYD25610.1"/>
    </source>
</evidence>
<accession>A0A852R9N7</accession>
<dbReference type="Gene3D" id="2.60.120.10">
    <property type="entry name" value="Jelly Rolls"/>
    <property type="match status" value="1"/>
</dbReference>
<dbReference type="Pfam" id="PF05726">
    <property type="entry name" value="Pirin_C"/>
    <property type="match status" value="1"/>
</dbReference>
<dbReference type="CDD" id="cd02247">
    <property type="entry name" value="cupin_pirin_C"/>
    <property type="match status" value="1"/>
</dbReference>
<comment type="caution">
    <text evidence="5">The sequence shown here is derived from an EMBL/GenBank/DDBJ whole genome shotgun (WGS) entry which is preliminary data.</text>
</comment>
<dbReference type="PANTHER" id="PTHR13903">
    <property type="entry name" value="PIRIN-RELATED"/>
    <property type="match status" value="1"/>
</dbReference>
<feature type="region of interest" description="Disordered" evidence="3">
    <location>
        <begin position="305"/>
        <end position="373"/>
    </location>
</feature>
<dbReference type="SUPFAM" id="SSF51182">
    <property type="entry name" value="RmlC-like cupins"/>
    <property type="match status" value="1"/>
</dbReference>
<dbReference type="Pfam" id="PF14542">
    <property type="entry name" value="Acetyltransf_CG"/>
    <property type="match status" value="1"/>
</dbReference>
<dbReference type="InterPro" id="IPR014710">
    <property type="entry name" value="RmlC-like_jellyroll"/>
</dbReference>
<protein>
    <recommendedName>
        <fullName evidence="4">N-acetyltransferase domain-containing protein</fullName>
    </recommendedName>
</protein>
<evidence type="ECO:0000256" key="2">
    <source>
        <dbReference type="RuleBase" id="RU003457"/>
    </source>
</evidence>
<dbReference type="CDD" id="cd02909">
    <property type="entry name" value="cupin_pirin_N"/>
    <property type="match status" value="1"/>
</dbReference>
<dbReference type="InterPro" id="IPR011051">
    <property type="entry name" value="RmlC_Cupin_sf"/>
</dbReference>
<dbReference type="EMBL" id="JACCBD010000001">
    <property type="protein sequence ID" value="NYD25610.1"/>
    <property type="molecule type" value="Genomic_DNA"/>
</dbReference>
<dbReference type="Proteomes" id="UP000586095">
    <property type="component" value="Unassembled WGS sequence"/>
</dbReference>
<keyword evidence="6" id="KW-1185">Reference proteome</keyword>
<name>A0A852R9N7_9MICO</name>
<dbReference type="RefSeq" id="WP_185986049.1">
    <property type="nucleotide sequence ID" value="NZ_BAAALZ010000003.1"/>
</dbReference>
<sequence length="471" mass="49851">MSNLESRPEETLCAAGPGRAGEVEVLEPREVPLGGLRGMPVRRTLPQRSRSLIGAWCFLDHYGPDDVAETGGMQVRAHPHTGLQTASWLFSGTIEHRDSAGNHAMVRPGELNLMTAGSGISHSERSTPDTTVLHGAQLWIALPAHARGIVKRFDHYVPPLVSGEGYTAQVFLGSLLGERSPVETHTPLVGAELTLAEGASLTLNVDPAFEHGVLVDTGSVAIAPGDATGASLRAEDLGFAAAGCSELTLTAGPDGAHVLLIGGAPFEDELVMWWNFIGGSHEEVAAARDAWQATISADEANALDDADRFGLPDDEPEPPLPAPELPTARLLPRSKLGPLPPATATLATAGGADATARSEPQPSSEEAPMSDAAEQVRVAHEPDASRYAIYLGETLAGFTEYRVPARGNARAFVHTEVDPEFGGRGLAGTLVTEAMADTRSAGMRIVPYCPYVSAWLKKHPEYEEIVDWPTT</sequence>
<dbReference type="Gene3D" id="3.40.630.30">
    <property type="match status" value="1"/>
</dbReference>
<dbReference type="InterPro" id="IPR012093">
    <property type="entry name" value="Pirin"/>
</dbReference>
<evidence type="ECO:0000259" key="4">
    <source>
        <dbReference type="PROSITE" id="PS51729"/>
    </source>
</evidence>
<dbReference type="InterPro" id="IPR003829">
    <property type="entry name" value="Pirin_N_dom"/>
</dbReference>
<dbReference type="Pfam" id="PF02678">
    <property type="entry name" value="Pirin"/>
    <property type="match status" value="1"/>
</dbReference>
<comment type="similarity">
    <text evidence="1 2">Belongs to the pirin family.</text>
</comment>
<evidence type="ECO:0000313" key="6">
    <source>
        <dbReference type="Proteomes" id="UP000586095"/>
    </source>
</evidence>
<dbReference type="CDD" id="cd04301">
    <property type="entry name" value="NAT_SF"/>
    <property type="match status" value="1"/>
</dbReference>
<dbReference type="AlphaFoldDB" id="A0A852R9N7"/>
<dbReference type="InterPro" id="IPR016181">
    <property type="entry name" value="Acyl_CoA_acyltransferase"/>
</dbReference>
<proteinExistence type="inferred from homology"/>